<protein>
    <recommendedName>
        <fullName evidence="1">Pyridoxamine 5'-phosphate oxidase Alr4036 family FMN-binding domain-containing protein</fullName>
    </recommendedName>
</protein>
<dbReference type="PANTHER" id="PTHR28243:SF1">
    <property type="entry name" value="PYRIDOXAMINE 5'-PHOSPHATE OXIDASE ALR4036 FAMILY FMN-BINDING DOMAIN-CONTAINING PROTEIN"/>
    <property type="match status" value="1"/>
</dbReference>
<dbReference type="Pfam" id="PF12766">
    <property type="entry name" value="Pyridox_oxase_2"/>
    <property type="match status" value="1"/>
</dbReference>
<feature type="domain" description="Pyridoxamine 5'-phosphate oxidase Alr4036 family FMN-binding" evidence="1">
    <location>
        <begin position="8"/>
        <end position="108"/>
    </location>
</feature>
<dbReference type="Proteomes" id="UP001497383">
    <property type="component" value="Chromosome 8"/>
</dbReference>
<dbReference type="InterPro" id="IPR024624">
    <property type="entry name" value="Pyridox_Oxase_Alr4036_FMN-bd"/>
</dbReference>
<dbReference type="PANTHER" id="PTHR28243">
    <property type="entry name" value="AGL049CP"/>
    <property type="match status" value="1"/>
</dbReference>
<dbReference type="EMBL" id="OZ022412">
    <property type="protein sequence ID" value="CAK9442381.1"/>
    <property type="molecule type" value="Genomic_DNA"/>
</dbReference>
<dbReference type="SUPFAM" id="SSF50475">
    <property type="entry name" value="FMN-binding split barrel"/>
    <property type="match status" value="1"/>
</dbReference>
<organism evidence="2 3">
    <name type="scientific">Lodderomyces beijingensis</name>
    <dbReference type="NCBI Taxonomy" id="1775926"/>
    <lineage>
        <taxon>Eukaryota</taxon>
        <taxon>Fungi</taxon>
        <taxon>Dikarya</taxon>
        <taxon>Ascomycota</taxon>
        <taxon>Saccharomycotina</taxon>
        <taxon>Pichiomycetes</taxon>
        <taxon>Debaryomycetaceae</taxon>
        <taxon>Candida/Lodderomyces clade</taxon>
        <taxon>Lodderomyces</taxon>
    </lineage>
</organism>
<evidence type="ECO:0000259" key="1">
    <source>
        <dbReference type="Pfam" id="PF12766"/>
    </source>
</evidence>
<accession>A0ABP0ZW62</accession>
<evidence type="ECO:0000313" key="2">
    <source>
        <dbReference type="EMBL" id="CAK9442381.1"/>
    </source>
</evidence>
<dbReference type="Gene3D" id="2.30.110.10">
    <property type="entry name" value="Electron Transport, Fmn-binding Protein, Chain A"/>
    <property type="match status" value="1"/>
</dbReference>
<keyword evidence="3" id="KW-1185">Reference proteome</keyword>
<dbReference type="InterPro" id="IPR012349">
    <property type="entry name" value="Split_barrel_FMN-bd"/>
</dbReference>
<sequence>MVQFIHQAPWVQLLNSCVTEELAATNHKPPFTSFQLATIDSETGYPNNRTLIFRGWLFDNKSSNVITFTTDKRMTKYQELLANDKVDAVFWFSNIRKQVRLRGQAKLLDQDHHPNVYIPENVQARGREAGDVEEGDYNSTPQKQQIHTTLISPNFAAKNSSDATLSPVDLVPPTSEEWTQELERHWNSLSKAMKTSFRKPMPKSPINEEDSKLIDKIQRGVDGKKDDDGLKNFAVVAVFVNHVDYFEQDKDKRYIYELEEDNHSWTEQEVCP</sequence>
<gene>
    <name evidence="2" type="ORF">LODBEIA_P61240</name>
</gene>
<name>A0ABP0ZW62_9ASCO</name>
<dbReference type="GeneID" id="92211320"/>
<evidence type="ECO:0000313" key="3">
    <source>
        <dbReference type="Proteomes" id="UP001497383"/>
    </source>
</evidence>
<dbReference type="RefSeq" id="XP_066833062.1">
    <property type="nucleotide sequence ID" value="XM_066976533.1"/>
</dbReference>
<reference evidence="2 3" key="1">
    <citation type="submission" date="2024-03" db="EMBL/GenBank/DDBJ databases">
        <authorList>
            <person name="Brejova B."/>
        </authorList>
    </citation>
    <scope>NUCLEOTIDE SEQUENCE [LARGE SCALE GENOMIC DNA]</scope>
    <source>
        <strain evidence="2 3">CBS 14171</strain>
    </source>
</reference>
<proteinExistence type="predicted"/>